<keyword evidence="2" id="KW-0520">NAD</keyword>
<dbReference type="Proteomes" id="UP000600101">
    <property type="component" value="Unassembled WGS sequence"/>
</dbReference>
<evidence type="ECO:0000256" key="2">
    <source>
        <dbReference type="ARBA" id="ARBA00023027"/>
    </source>
</evidence>
<dbReference type="CDD" id="cd05300">
    <property type="entry name" value="2-Hacid_dh_1"/>
    <property type="match status" value="1"/>
</dbReference>
<dbReference type="SUPFAM" id="SSF52283">
    <property type="entry name" value="Formate/glycerate dehydrogenase catalytic domain-like"/>
    <property type="match status" value="1"/>
</dbReference>
<reference evidence="4" key="1">
    <citation type="submission" date="2020-08" db="EMBL/GenBank/DDBJ databases">
        <authorList>
            <person name="Hu Y."/>
            <person name="Nguyen S.V."/>
            <person name="Li F."/>
            <person name="Fanning S."/>
        </authorList>
    </citation>
    <scope>NUCLEOTIDE SEQUENCE</scope>
    <source>
        <strain evidence="4">SYSU D8009</strain>
    </source>
</reference>
<dbReference type="AlphaFoldDB" id="A0A9X0R071"/>
<evidence type="ECO:0000256" key="1">
    <source>
        <dbReference type="ARBA" id="ARBA00023002"/>
    </source>
</evidence>
<accession>A0A9X0R071</accession>
<proteinExistence type="predicted"/>
<keyword evidence="1" id="KW-0560">Oxidoreductase</keyword>
<name>A0A9X0R071_9PROT</name>
<keyword evidence="5" id="KW-1185">Reference proteome</keyword>
<feature type="domain" description="D-isomer specific 2-hydroxyacid dehydrogenase NAD-binding" evidence="3">
    <location>
        <begin position="109"/>
        <end position="281"/>
    </location>
</feature>
<dbReference type="InterPro" id="IPR029753">
    <property type="entry name" value="D-isomer_DH_CS"/>
</dbReference>
<evidence type="ECO:0000313" key="4">
    <source>
        <dbReference type="EMBL" id="MBC4016327.1"/>
    </source>
</evidence>
<organism evidence="4 5">
    <name type="scientific">Siccirubricoccus deserti</name>
    <dbReference type="NCBI Taxonomy" id="2013562"/>
    <lineage>
        <taxon>Bacteria</taxon>
        <taxon>Pseudomonadati</taxon>
        <taxon>Pseudomonadota</taxon>
        <taxon>Alphaproteobacteria</taxon>
        <taxon>Acetobacterales</taxon>
        <taxon>Roseomonadaceae</taxon>
        <taxon>Siccirubricoccus</taxon>
    </lineage>
</organism>
<dbReference type="GO" id="GO:0051287">
    <property type="term" value="F:NAD binding"/>
    <property type="evidence" value="ECO:0007669"/>
    <property type="project" value="InterPro"/>
</dbReference>
<comment type="caution">
    <text evidence="4">The sequence shown here is derived from an EMBL/GenBank/DDBJ whole genome shotgun (WGS) entry which is preliminary data.</text>
</comment>
<dbReference type="EMBL" id="JACOMF010000014">
    <property type="protein sequence ID" value="MBC4016327.1"/>
    <property type="molecule type" value="Genomic_DNA"/>
</dbReference>
<dbReference type="SUPFAM" id="SSF51735">
    <property type="entry name" value="NAD(P)-binding Rossmann-fold domains"/>
    <property type="match status" value="1"/>
</dbReference>
<dbReference type="Pfam" id="PF02826">
    <property type="entry name" value="2-Hacid_dh_C"/>
    <property type="match status" value="1"/>
</dbReference>
<dbReference type="PANTHER" id="PTHR43333">
    <property type="entry name" value="2-HACID_DH_C DOMAIN-CONTAINING PROTEIN"/>
    <property type="match status" value="1"/>
</dbReference>
<gene>
    <name evidence="4" type="ORF">H7965_13460</name>
</gene>
<dbReference type="PROSITE" id="PS00671">
    <property type="entry name" value="D_2_HYDROXYACID_DH_3"/>
    <property type="match status" value="1"/>
</dbReference>
<evidence type="ECO:0000313" key="5">
    <source>
        <dbReference type="Proteomes" id="UP000600101"/>
    </source>
</evidence>
<dbReference type="InterPro" id="IPR036291">
    <property type="entry name" value="NAD(P)-bd_dom_sf"/>
</dbReference>
<dbReference type="InterPro" id="IPR006140">
    <property type="entry name" value="D-isomer_DH_NAD-bd"/>
</dbReference>
<dbReference type="GO" id="GO:0016616">
    <property type="term" value="F:oxidoreductase activity, acting on the CH-OH group of donors, NAD or NADP as acceptor"/>
    <property type="evidence" value="ECO:0007669"/>
    <property type="project" value="UniProtKB-ARBA"/>
</dbReference>
<dbReference type="Gene3D" id="3.40.50.720">
    <property type="entry name" value="NAD(P)-binding Rossmann-like Domain"/>
    <property type="match status" value="2"/>
</dbReference>
<protein>
    <submittedName>
        <fullName evidence="4">D-2-hydroxyacid dehydrogenase</fullName>
    </submittedName>
</protein>
<sequence>MPPVMLLWTDEAKLYQEAIAAAGLDDGRLELVTLPRGSQPDAALLDRVEGLFAWGAPPGMLARMPRLRWIQALTAGVEAWLARPDLRDDIVLSCARGTHRVQMPENILGALFHVTKPYHAAALDQREARWTRRVATTLAGMTLGILGLGAIGQEVARKAAALEMRVIGTKRGVAALPHVDQVFGPDGTDAVLADSDFVLLLLPVTPATENLVDARRLGLMKPSAWLLNFGRGQLIVDADLVAAVQAKTIAGAVLDVFRQEPLPQDHPFWRTEGIAVLPHIGGLHPDRDSMVAALLVENLRRFAAGEGLKEAVDRAAGY</sequence>
<dbReference type="RefSeq" id="WP_186771098.1">
    <property type="nucleotide sequence ID" value="NZ_JACOMF010000014.1"/>
</dbReference>
<evidence type="ECO:0000259" key="3">
    <source>
        <dbReference type="Pfam" id="PF02826"/>
    </source>
</evidence>
<dbReference type="PANTHER" id="PTHR43333:SF1">
    <property type="entry name" value="D-ISOMER SPECIFIC 2-HYDROXYACID DEHYDROGENASE NAD-BINDING DOMAIN-CONTAINING PROTEIN"/>
    <property type="match status" value="1"/>
</dbReference>